<keyword evidence="1" id="KW-0809">Transit peptide</keyword>
<evidence type="ECO:0000259" key="4">
    <source>
        <dbReference type="Pfam" id="PF08669"/>
    </source>
</evidence>
<organism evidence="5 6">
    <name type="scientific">Haloprofundus marisrubri</name>
    <dbReference type="NCBI Taxonomy" id="1514971"/>
    <lineage>
        <taxon>Archaea</taxon>
        <taxon>Methanobacteriati</taxon>
        <taxon>Methanobacteriota</taxon>
        <taxon>Stenosarchaea group</taxon>
        <taxon>Halobacteria</taxon>
        <taxon>Halobacteriales</taxon>
        <taxon>Haloferacaceae</taxon>
        <taxon>Haloprofundus</taxon>
    </lineage>
</organism>
<dbReference type="InterPro" id="IPR027266">
    <property type="entry name" value="TrmE/GcvT-like"/>
</dbReference>
<gene>
    <name evidence="5" type="ORF">AUR64_06435</name>
</gene>
<keyword evidence="6" id="KW-1185">Reference proteome</keyword>
<dbReference type="STRING" id="1514971.AUR64_06435"/>
<protein>
    <submittedName>
        <fullName evidence="5">Glycine cleavage system protein T</fullName>
    </submittedName>
</protein>
<sequence>MTLVGDLHDDHGATYETRDDRRVVAHYGRPERTHKAVRHGVGVIEMGYGVVVVSGDDRIEYVDNVVSNRVPREDGEGTYALLLDPQGRIEADMYVYNAGERLLLFVPPQVTESLVADWQEKVFIQDVEIRDASGEFGVFGVHGPQSTEKVASVLNGAGAPEPHLSFVRGSMGDAGVTVVASDAPTGDEGYEVVCAADDAPDVFLTLLVHGLNAVPFGYRTWETLTAEAGTPLFASELSGRLPNVLGLRNGLDFSKGCFVGQEVVSKVENRGRPSKRLVGLLLDELPDSGAAVFDGDTSVGEITRAVDSPTLDRPIALALVDFDLDETDLTVRVDGEETPATRTELPFVDGNDRSGRLPVYDALTQE</sequence>
<evidence type="ECO:0000313" key="5">
    <source>
        <dbReference type="EMBL" id="KTG10823.1"/>
    </source>
</evidence>
<dbReference type="NCBIfam" id="TIGR03317">
    <property type="entry name" value="ygfZ_signature"/>
    <property type="match status" value="1"/>
</dbReference>
<dbReference type="AlphaFoldDB" id="A0A0W1RBG4"/>
<dbReference type="EMBL" id="LOPU01000016">
    <property type="protein sequence ID" value="KTG10823.1"/>
    <property type="molecule type" value="Genomic_DNA"/>
</dbReference>
<dbReference type="RefSeq" id="WP_058580621.1">
    <property type="nucleotide sequence ID" value="NZ_LOPU01000016.1"/>
</dbReference>
<evidence type="ECO:0000256" key="1">
    <source>
        <dbReference type="ARBA" id="ARBA00022946"/>
    </source>
</evidence>
<accession>A0A0W1RBG4</accession>
<dbReference type="Gene3D" id="3.30.1360.120">
    <property type="entry name" value="Probable tRNA modification gtpase trme, domain 1"/>
    <property type="match status" value="1"/>
</dbReference>
<dbReference type="Proteomes" id="UP000054387">
    <property type="component" value="Unassembled WGS sequence"/>
</dbReference>
<dbReference type="OrthoDB" id="299960at2157"/>
<dbReference type="InterPro" id="IPR013977">
    <property type="entry name" value="GcvT_C"/>
</dbReference>
<evidence type="ECO:0000259" key="3">
    <source>
        <dbReference type="Pfam" id="PF01571"/>
    </source>
</evidence>
<dbReference type="PANTHER" id="PTHR43757:SF2">
    <property type="entry name" value="AMINOMETHYLTRANSFERASE, MITOCHONDRIAL"/>
    <property type="match status" value="1"/>
</dbReference>
<reference evidence="5 6" key="1">
    <citation type="submission" date="2015-12" db="EMBL/GenBank/DDBJ databases">
        <title>Haloprofundus marisrubri gen. nov., sp. nov., an extremely halophilic archaeon isolated from the Discovery deep brine-seawater interface in the Red Sea.</title>
        <authorList>
            <person name="Zhang G."/>
            <person name="Stingl U."/>
            <person name="Rashid M."/>
        </authorList>
    </citation>
    <scope>NUCLEOTIDE SEQUENCE [LARGE SCALE GENOMIC DNA]</scope>
    <source>
        <strain evidence="5 6">SB9</strain>
    </source>
</reference>
<proteinExistence type="predicted"/>
<feature type="binding site" evidence="2">
    <location>
        <position position="191"/>
    </location>
    <ligand>
        <name>substrate</name>
    </ligand>
</feature>
<dbReference type="Pfam" id="PF01571">
    <property type="entry name" value="GCV_T"/>
    <property type="match status" value="1"/>
</dbReference>
<dbReference type="InterPro" id="IPR028896">
    <property type="entry name" value="GcvT/YgfZ/DmdA"/>
</dbReference>
<dbReference type="SUPFAM" id="SSF101790">
    <property type="entry name" value="Aminomethyltransferase beta-barrel domain"/>
    <property type="match status" value="1"/>
</dbReference>
<feature type="domain" description="GCVT N-terminal" evidence="3">
    <location>
        <begin position="7"/>
        <end position="240"/>
    </location>
</feature>
<evidence type="ECO:0000256" key="2">
    <source>
        <dbReference type="PIRSR" id="PIRSR006487-1"/>
    </source>
</evidence>
<dbReference type="InterPro" id="IPR006222">
    <property type="entry name" value="GCVT_N"/>
</dbReference>
<dbReference type="Pfam" id="PF08669">
    <property type="entry name" value="GCV_T_C"/>
    <property type="match status" value="1"/>
</dbReference>
<dbReference type="PANTHER" id="PTHR43757">
    <property type="entry name" value="AMINOMETHYLTRANSFERASE"/>
    <property type="match status" value="1"/>
</dbReference>
<dbReference type="PIRSF" id="PIRSF006487">
    <property type="entry name" value="GcvT"/>
    <property type="match status" value="1"/>
</dbReference>
<comment type="caution">
    <text evidence="5">The sequence shown here is derived from an EMBL/GenBank/DDBJ whole genome shotgun (WGS) entry which is preliminary data.</text>
</comment>
<evidence type="ECO:0000313" key="6">
    <source>
        <dbReference type="Proteomes" id="UP000054387"/>
    </source>
</evidence>
<dbReference type="InterPro" id="IPR029043">
    <property type="entry name" value="GcvT/YgfZ_C"/>
</dbReference>
<dbReference type="InterPro" id="IPR017703">
    <property type="entry name" value="YgfZ/GCV_T_CS"/>
</dbReference>
<name>A0A0W1RBG4_9EURY</name>
<dbReference type="SUPFAM" id="SSF103025">
    <property type="entry name" value="Folate-binding domain"/>
    <property type="match status" value="1"/>
</dbReference>
<feature type="domain" description="Aminomethyltransferase C-terminal" evidence="4">
    <location>
        <begin position="275"/>
        <end position="349"/>
    </location>
</feature>